<reference evidence="5 6" key="1">
    <citation type="submission" date="2019-11" db="EMBL/GenBank/DDBJ databases">
        <authorList>
            <person name="Dong K."/>
        </authorList>
    </citation>
    <scope>NUCLEOTIDE SEQUENCE [LARGE SCALE GENOMIC DNA]</scope>
    <source>
        <strain evidence="5 6">NBRC 112902</strain>
    </source>
</reference>
<accession>A0A844HPZ4</accession>
<name>A0A844HPZ4_9RHOB</name>
<organism evidence="5 6">
    <name type="scientific">Paracoccus litorisediminis</name>
    <dbReference type="NCBI Taxonomy" id="2006130"/>
    <lineage>
        <taxon>Bacteria</taxon>
        <taxon>Pseudomonadati</taxon>
        <taxon>Pseudomonadota</taxon>
        <taxon>Alphaproteobacteria</taxon>
        <taxon>Rhodobacterales</taxon>
        <taxon>Paracoccaceae</taxon>
        <taxon>Paracoccus</taxon>
    </lineage>
</organism>
<dbReference type="GO" id="GO:0042956">
    <property type="term" value="P:maltodextrin transmembrane transport"/>
    <property type="evidence" value="ECO:0007669"/>
    <property type="project" value="TreeGrafter"/>
</dbReference>
<keyword evidence="2" id="KW-0813">Transport</keyword>
<feature type="chain" id="PRO_5032891749" evidence="4">
    <location>
        <begin position="22"/>
        <end position="426"/>
    </location>
</feature>
<dbReference type="GO" id="GO:0015768">
    <property type="term" value="P:maltose transport"/>
    <property type="evidence" value="ECO:0007669"/>
    <property type="project" value="TreeGrafter"/>
</dbReference>
<dbReference type="Pfam" id="PF01547">
    <property type="entry name" value="SBP_bac_1"/>
    <property type="match status" value="1"/>
</dbReference>
<keyword evidence="6" id="KW-1185">Reference proteome</keyword>
<comment type="caution">
    <text evidence="5">The sequence shown here is derived from an EMBL/GenBank/DDBJ whole genome shotgun (WGS) entry which is preliminary data.</text>
</comment>
<dbReference type="AlphaFoldDB" id="A0A844HPZ4"/>
<dbReference type="PANTHER" id="PTHR30061">
    <property type="entry name" value="MALTOSE-BINDING PERIPLASMIC PROTEIN"/>
    <property type="match status" value="1"/>
</dbReference>
<feature type="signal peptide" evidence="4">
    <location>
        <begin position="1"/>
        <end position="21"/>
    </location>
</feature>
<dbReference type="PANTHER" id="PTHR30061:SF50">
    <property type="entry name" value="MALTOSE_MALTODEXTRIN-BINDING PERIPLASMIC PROTEIN"/>
    <property type="match status" value="1"/>
</dbReference>
<dbReference type="InterPro" id="IPR006059">
    <property type="entry name" value="SBP"/>
</dbReference>
<dbReference type="SUPFAM" id="SSF53850">
    <property type="entry name" value="Periplasmic binding protein-like II"/>
    <property type="match status" value="1"/>
</dbReference>
<evidence type="ECO:0000256" key="1">
    <source>
        <dbReference type="ARBA" id="ARBA00008520"/>
    </source>
</evidence>
<evidence type="ECO:0000256" key="4">
    <source>
        <dbReference type="SAM" id="SignalP"/>
    </source>
</evidence>
<evidence type="ECO:0000256" key="2">
    <source>
        <dbReference type="ARBA" id="ARBA00022448"/>
    </source>
</evidence>
<keyword evidence="3 4" id="KW-0732">Signal</keyword>
<sequence>MKLFTSLAMAALLSGAMPVMAQQQTITWWDFFAGGDGARMKALIQQFNDENPDIKVNATTLEWGTPFYTKVRTSAAVGQGPDVMTYHLSRLPMGLKEGILTPITDADLQIAGLAKDDFYTPALEAAKGPDSTLYAVPFDIHSTVLFYNKNLLKGTPFLDAEGNLTGIDSLEKFEAALAAAKANGSTAPISYATGDDGGVYRVFYTLLAQQGGELISADGQVLPGDSADKAVRAVEIMTKWAENGWQPEQALYEASVALFTSGKSAFFFNGAWEVPTMVDLSAKNELGFEWGVAEIPTLLEKHTNWADSHGWAVPIQGKAEMAPEKREAVMKLIGWMEKHSLDWAAAGHIPAYKPVATSPEFAAMKPNSNYAGLADRATYDPRSPVAGVASPTYDAAVNIIAPAIHGYMPATDAVDQLRAELEKAMK</sequence>
<dbReference type="Gene3D" id="3.40.190.10">
    <property type="entry name" value="Periplasmic binding protein-like II"/>
    <property type="match status" value="1"/>
</dbReference>
<evidence type="ECO:0000313" key="5">
    <source>
        <dbReference type="EMBL" id="MTH60417.1"/>
    </source>
</evidence>
<dbReference type="RefSeq" id="WP_155040357.1">
    <property type="nucleotide sequence ID" value="NZ_JBHGCD010000015.1"/>
</dbReference>
<evidence type="ECO:0000256" key="3">
    <source>
        <dbReference type="ARBA" id="ARBA00022729"/>
    </source>
</evidence>
<dbReference type="GO" id="GO:1901982">
    <property type="term" value="F:maltose binding"/>
    <property type="evidence" value="ECO:0007669"/>
    <property type="project" value="TreeGrafter"/>
</dbReference>
<dbReference type="GO" id="GO:0055052">
    <property type="term" value="C:ATP-binding cassette (ABC) transporter complex, substrate-binding subunit-containing"/>
    <property type="evidence" value="ECO:0007669"/>
    <property type="project" value="TreeGrafter"/>
</dbReference>
<gene>
    <name evidence="5" type="ORF">GL300_14465</name>
</gene>
<proteinExistence type="inferred from homology"/>
<comment type="similarity">
    <text evidence="1">Belongs to the bacterial solute-binding protein 1 family.</text>
</comment>
<dbReference type="OrthoDB" id="9762335at2"/>
<dbReference type="EMBL" id="WMIG01000007">
    <property type="protein sequence ID" value="MTH60417.1"/>
    <property type="molecule type" value="Genomic_DNA"/>
</dbReference>
<protein>
    <submittedName>
        <fullName evidence="5">Extracellular solute-binding protein</fullName>
    </submittedName>
</protein>
<evidence type="ECO:0000313" key="6">
    <source>
        <dbReference type="Proteomes" id="UP000449846"/>
    </source>
</evidence>
<dbReference type="Proteomes" id="UP000449846">
    <property type="component" value="Unassembled WGS sequence"/>
</dbReference>